<evidence type="ECO:0000313" key="3">
    <source>
        <dbReference type="Proteomes" id="UP000050525"/>
    </source>
</evidence>
<evidence type="ECO:0000313" key="2">
    <source>
        <dbReference type="EMBL" id="KYO33937.1"/>
    </source>
</evidence>
<keyword evidence="3" id="KW-1185">Reference proteome</keyword>
<dbReference type="Proteomes" id="UP000050525">
    <property type="component" value="Unassembled WGS sequence"/>
</dbReference>
<sequence length="85" mass="9019">MGLGEQVEDEGLLQSPATQRGAVGGSGDHPSTWQELDSPCLTPQGAGPRLCAGDIKKKLTRYALNQLDSPLTITKIGLKSIMRKS</sequence>
<gene>
    <name evidence="2" type="ORF">Y1Q_0024546</name>
</gene>
<name>A0A151NB01_ALLMI</name>
<evidence type="ECO:0000256" key="1">
    <source>
        <dbReference type="SAM" id="MobiDB-lite"/>
    </source>
</evidence>
<comment type="caution">
    <text evidence="2">The sequence shown here is derived from an EMBL/GenBank/DDBJ whole genome shotgun (WGS) entry which is preliminary data.</text>
</comment>
<organism evidence="2 3">
    <name type="scientific">Alligator mississippiensis</name>
    <name type="common">American alligator</name>
    <dbReference type="NCBI Taxonomy" id="8496"/>
    <lineage>
        <taxon>Eukaryota</taxon>
        <taxon>Metazoa</taxon>
        <taxon>Chordata</taxon>
        <taxon>Craniata</taxon>
        <taxon>Vertebrata</taxon>
        <taxon>Euteleostomi</taxon>
        <taxon>Archelosauria</taxon>
        <taxon>Archosauria</taxon>
        <taxon>Crocodylia</taxon>
        <taxon>Alligatoridae</taxon>
        <taxon>Alligatorinae</taxon>
        <taxon>Alligator</taxon>
    </lineage>
</organism>
<reference evidence="2 3" key="1">
    <citation type="journal article" date="2012" name="Genome Biol.">
        <title>Sequencing three crocodilian genomes to illuminate the evolution of archosaurs and amniotes.</title>
        <authorList>
            <person name="St John J.A."/>
            <person name="Braun E.L."/>
            <person name="Isberg S.R."/>
            <person name="Miles L.G."/>
            <person name="Chong A.Y."/>
            <person name="Gongora J."/>
            <person name="Dalzell P."/>
            <person name="Moran C."/>
            <person name="Bed'hom B."/>
            <person name="Abzhanov A."/>
            <person name="Burgess S.C."/>
            <person name="Cooksey A.M."/>
            <person name="Castoe T.A."/>
            <person name="Crawford N.G."/>
            <person name="Densmore L.D."/>
            <person name="Drew J.C."/>
            <person name="Edwards S.V."/>
            <person name="Faircloth B.C."/>
            <person name="Fujita M.K."/>
            <person name="Greenwold M.J."/>
            <person name="Hoffmann F.G."/>
            <person name="Howard J.M."/>
            <person name="Iguchi T."/>
            <person name="Janes D.E."/>
            <person name="Khan S.Y."/>
            <person name="Kohno S."/>
            <person name="de Koning A.J."/>
            <person name="Lance S.L."/>
            <person name="McCarthy F.M."/>
            <person name="McCormack J.E."/>
            <person name="Merchant M.E."/>
            <person name="Peterson D.G."/>
            <person name="Pollock D.D."/>
            <person name="Pourmand N."/>
            <person name="Raney B.J."/>
            <person name="Roessler K.A."/>
            <person name="Sanford J.R."/>
            <person name="Sawyer R.H."/>
            <person name="Schmidt C.J."/>
            <person name="Triplett E.W."/>
            <person name="Tuberville T.D."/>
            <person name="Venegas-Anaya M."/>
            <person name="Howard J.T."/>
            <person name="Jarvis E.D."/>
            <person name="Guillette L.J.Jr."/>
            <person name="Glenn T.C."/>
            <person name="Green R.E."/>
            <person name="Ray D.A."/>
        </authorList>
    </citation>
    <scope>NUCLEOTIDE SEQUENCE [LARGE SCALE GENOMIC DNA]</scope>
    <source>
        <strain evidence="2">KSC_2009_1</strain>
    </source>
</reference>
<dbReference type="EMBL" id="AKHW03003627">
    <property type="protein sequence ID" value="KYO33937.1"/>
    <property type="molecule type" value="Genomic_DNA"/>
</dbReference>
<feature type="compositionally biased region" description="Acidic residues" evidence="1">
    <location>
        <begin position="1"/>
        <end position="11"/>
    </location>
</feature>
<protein>
    <submittedName>
        <fullName evidence="2">Uncharacterized protein</fullName>
    </submittedName>
</protein>
<dbReference type="AlphaFoldDB" id="A0A151NB01"/>
<proteinExistence type="predicted"/>
<accession>A0A151NB01</accession>
<feature type="region of interest" description="Disordered" evidence="1">
    <location>
        <begin position="1"/>
        <end position="47"/>
    </location>
</feature>